<feature type="transmembrane region" description="Helical" evidence="1">
    <location>
        <begin position="203"/>
        <end position="221"/>
    </location>
</feature>
<dbReference type="Proteomes" id="UP000321172">
    <property type="component" value="Chromosome"/>
</dbReference>
<dbReference type="AlphaFoldDB" id="A0A5B8S4E1"/>
<feature type="transmembrane region" description="Helical" evidence="1">
    <location>
        <begin position="233"/>
        <end position="255"/>
    </location>
</feature>
<sequence length="273" mass="29750">MPYRHAPFYVGVVLLTVLVGFWASYWSPAGAIPVAFHVHAITSITWLLLLIVQQVAIQRRHNAMHKQLGLASFVLFPLLMAGFMMIVDVSAQRYAAPQSPFDLHNTPSFGIGTFMAMAGYMTMFYLALKHRRNVKLHAGYMLATPVILFESPFSRVLGEHLPWLNVIGSEGPQEVLDTILVSDLIATAFALSLYFMHRKHGRPWLLAACFTGGQGLVMWFAPSVPQLGTLFGAYAAVPLPVTVSLGLAFGALAGWQGWKAGSPASRGKVPAAA</sequence>
<keyword evidence="1" id="KW-0812">Transmembrane</keyword>
<protein>
    <recommendedName>
        <fullName evidence="4">DUF2306 domain-containing protein</fullName>
    </recommendedName>
</protein>
<evidence type="ECO:0008006" key="4">
    <source>
        <dbReference type="Google" id="ProtNLM"/>
    </source>
</evidence>
<organism evidence="2 3">
    <name type="scientific">Novosphingobium ginsenosidimutans</name>
    <dbReference type="NCBI Taxonomy" id="1176536"/>
    <lineage>
        <taxon>Bacteria</taxon>
        <taxon>Pseudomonadati</taxon>
        <taxon>Pseudomonadota</taxon>
        <taxon>Alphaproteobacteria</taxon>
        <taxon>Sphingomonadales</taxon>
        <taxon>Sphingomonadaceae</taxon>
        <taxon>Novosphingobium</taxon>
    </lineage>
</organism>
<feature type="transmembrane region" description="Helical" evidence="1">
    <location>
        <begin position="68"/>
        <end position="87"/>
    </location>
</feature>
<feature type="transmembrane region" description="Helical" evidence="1">
    <location>
        <begin position="107"/>
        <end position="128"/>
    </location>
</feature>
<gene>
    <name evidence="2" type="ORF">FRF71_07350</name>
</gene>
<keyword evidence="1" id="KW-1133">Transmembrane helix</keyword>
<evidence type="ECO:0000256" key="1">
    <source>
        <dbReference type="SAM" id="Phobius"/>
    </source>
</evidence>
<keyword evidence="3" id="KW-1185">Reference proteome</keyword>
<dbReference type="KEGG" id="ngf:FRF71_07350"/>
<dbReference type="RefSeq" id="WP_147089994.1">
    <property type="nucleotide sequence ID" value="NZ_BAABJD010000001.1"/>
</dbReference>
<name>A0A5B8S4E1_9SPHN</name>
<reference evidence="2 3" key="1">
    <citation type="journal article" date="2013" name="J. Microbiol. Biotechnol.">
        <title>Novosphingobium ginsenosidimutans sp. nov., with the ability to convert ginsenoside.</title>
        <authorList>
            <person name="Kim J.K."/>
            <person name="He D."/>
            <person name="Liu Q.M."/>
            <person name="Park H.Y."/>
            <person name="Jung M.S."/>
            <person name="Yoon M.H."/>
            <person name="Kim S.C."/>
            <person name="Im W.T."/>
        </authorList>
    </citation>
    <scope>NUCLEOTIDE SEQUENCE [LARGE SCALE GENOMIC DNA]</scope>
    <source>
        <strain evidence="2 3">FW-6</strain>
    </source>
</reference>
<dbReference type="EMBL" id="CP042345">
    <property type="protein sequence ID" value="QEA15962.1"/>
    <property type="molecule type" value="Genomic_DNA"/>
</dbReference>
<keyword evidence="1" id="KW-0472">Membrane</keyword>
<proteinExistence type="predicted"/>
<feature type="transmembrane region" description="Helical" evidence="1">
    <location>
        <begin position="31"/>
        <end position="56"/>
    </location>
</feature>
<evidence type="ECO:0000313" key="2">
    <source>
        <dbReference type="EMBL" id="QEA15962.1"/>
    </source>
</evidence>
<dbReference type="OrthoDB" id="648493at2"/>
<evidence type="ECO:0000313" key="3">
    <source>
        <dbReference type="Proteomes" id="UP000321172"/>
    </source>
</evidence>
<accession>A0A5B8S4E1</accession>
<feature type="transmembrane region" description="Helical" evidence="1">
    <location>
        <begin position="7"/>
        <end position="25"/>
    </location>
</feature>